<dbReference type="InterPro" id="IPR013785">
    <property type="entry name" value="Aldolase_TIM"/>
</dbReference>
<sequence length="248" mass="26584">MTVIPVIDLMHGQVVRAAGGLRSTYRPIVSGLCGSSDPLTVARILCDHCEADRLYIADLDALQGGLPQLEVLRRLMQALPGIECWLDAGFTDEGDVARVIKPLAECGARVAPVFGSESLRSTRTLAARSEAVPGAAHREPILSLDRRGAERLDPAGCWESPSLWPRRVIVMTLERVGSGAGPDLDLIRALRGRSPHTELIGAGGVRHPADLDSAREAGAAAWLVASALHDGQLPRQSLRQPRPTPRQV</sequence>
<evidence type="ECO:0000256" key="4">
    <source>
        <dbReference type="ARBA" id="ARBA00029440"/>
    </source>
</evidence>
<evidence type="ECO:0000313" key="7">
    <source>
        <dbReference type="Proteomes" id="UP001371218"/>
    </source>
</evidence>
<dbReference type="Pfam" id="PF00977">
    <property type="entry name" value="His_biosynth"/>
    <property type="match status" value="2"/>
</dbReference>
<evidence type="ECO:0000256" key="1">
    <source>
        <dbReference type="ARBA" id="ARBA00009667"/>
    </source>
</evidence>
<protein>
    <submittedName>
        <fullName evidence="6">HisA/HisF-related TIM barrel protein</fullName>
    </submittedName>
</protein>
<dbReference type="SUPFAM" id="SSF51366">
    <property type="entry name" value="Ribulose-phoshate binding barrel"/>
    <property type="match status" value="1"/>
</dbReference>
<dbReference type="EMBL" id="JBBUTG010000001">
    <property type="protein sequence ID" value="MEK8029697.1"/>
    <property type="molecule type" value="Genomic_DNA"/>
</dbReference>
<evidence type="ECO:0000256" key="3">
    <source>
        <dbReference type="ARBA" id="ARBA00023102"/>
    </source>
</evidence>
<gene>
    <name evidence="6" type="ORF">AACH06_02595</name>
</gene>
<dbReference type="PANTHER" id="PTHR43090:SF2">
    <property type="entry name" value="1-(5-PHOSPHORIBOSYL)-5-[(5-PHOSPHORIBOSYLAMINO)METHYLIDENEAMINO] IMIDAZOLE-4-CARBOXAMIDE ISOMERASE"/>
    <property type="match status" value="1"/>
</dbReference>
<keyword evidence="7" id="KW-1185">Reference proteome</keyword>
<evidence type="ECO:0000256" key="2">
    <source>
        <dbReference type="ARBA" id="ARBA00022605"/>
    </source>
</evidence>
<keyword evidence="3 5" id="KW-0368">Histidine biosynthesis</keyword>
<keyword evidence="2 5" id="KW-0028">Amino-acid biosynthesis</keyword>
<dbReference type="InterPro" id="IPR006062">
    <property type="entry name" value="His_biosynth"/>
</dbReference>
<accession>A0ABU9BIC4</accession>
<name>A0ABU9BIC4_9BURK</name>
<dbReference type="CDD" id="cd04723">
    <property type="entry name" value="HisA_HisF"/>
    <property type="match status" value="1"/>
</dbReference>
<dbReference type="Proteomes" id="UP001371218">
    <property type="component" value="Unassembled WGS sequence"/>
</dbReference>
<comment type="caution">
    <text evidence="6">The sequence shown here is derived from an EMBL/GenBank/DDBJ whole genome shotgun (WGS) entry which is preliminary data.</text>
</comment>
<proteinExistence type="inferred from homology"/>
<dbReference type="Gene3D" id="3.20.20.70">
    <property type="entry name" value="Aldolase class I"/>
    <property type="match status" value="1"/>
</dbReference>
<organism evidence="6 7">
    <name type="scientific">Ideonella lacteola</name>
    <dbReference type="NCBI Taxonomy" id="2984193"/>
    <lineage>
        <taxon>Bacteria</taxon>
        <taxon>Pseudomonadati</taxon>
        <taxon>Pseudomonadota</taxon>
        <taxon>Betaproteobacteria</taxon>
        <taxon>Burkholderiales</taxon>
        <taxon>Sphaerotilaceae</taxon>
        <taxon>Ideonella</taxon>
    </lineage>
</organism>
<evidence type="ECO:0000313" key="6">
    <source>
        <dbReference type="EMBL" id="MEK8029697.1"/>
    </source>
</evidence>
<dbReference type="PANTHER" id="PTHR43090">
    <property type="entry name" value="1-(5-PHOSPHORIBOSYL)-5-[(5-PHOSPHORIBOSYLAMINO)METHYLIDENEAMINO] IMIDAZOLE-4-CARBOXAMIDE ISOMERASE"/>
    <property type="match status" value="1"/>
</dbReference>
<evidence type="ECO:0000256" key="5">
    <source>
        <dbReference type="RuleBase" id="RU003657"/>
    </source>
</evidence>
<dbReference type="InterPro" id="IPR044524">
    <property type="entry name" value="Isoase_HisA-like"/>
</dbReference>
<reference evidence="6 7" key="1">
    <citation type="submission" date="2024-04" db="EMBL/GenBank/DDBJ databases">
        <title>Novel species of the genus Ideonella isolated from streams.</title>
        <authorList>
            <person name="Lu H."/>
        </authorList>
    </citation>
    <scope>NUCLEOTIDE SEQUENCE [LARGE SCALE GENOMIC DNA]</scope>
    <source>
        <strain evidence="6 7">DXS29W</strain>
    </source>
</reference>
<dbReference type="RefSeq" id="WP_341424030.1">
    <property type="nucleotide sequence ID" value="NZ_JBBUTG010000001.1"/>
</dbReference>
<comment type="pathway">
    <text evidence="4">Amino-acid biosynthesis.</text>
</comment>
<comment type="similarity">
    <text evidence="1 5">Belongs to the HisA/HisF family.</text>
</comment>
<dbReference type="InterPro" id="IPR011060">
    <property type="entry name" value="RibuloseP-bd_barrel"/>
</dbReference>